<feature type="transmembrane region" description="Helical" evidence="1">
    <location>
        <begin position="167"/>
        <end position="184"/>
    </location>
</feature>
<dbReference type="AlphaFoldDB" id="A0A8J3FM86"/>
<feature type="transmembrane region" description="Helical" evidence="1">
    <location>
        <begin position="97"/>
        <end position="124"/>
    </location>
</feature>
<keyword evidence="1" id="KW-0812">Transmembrane</keyword>
<proteinExistence type="predicted"/>
<comment type="caution">
    <text evidence="2">The sequence shown here is derived from an EMBL/GenBank/DDBJ whole genome shotgun (WGS) entry which is preliminary data.</text>
</comment>
<accession>A0A8J3FM86</accession>
<dbReference type="EMBL" id="BMMX01000001">
    <property type="protein sequence ID" value="GGK77460.1"/>
    <property type="molecule type" value="Genomic_DNA"/>
</dbReference>
<evidence type="ECO:0000313" key="3">
    <source>
        <dbReference type="Proteomes" id="UP000656042"/>
    </source>
</evidence>
<feature type="transmembrane region" description="Helical" evidence="1">
    <location>
        <begin position="20"/>
        <end position="44"/>
    </location>
</feature>
<feature type="transmembrane region" description="Helical" evidence="1">
    <location>
        <begin position="145"/>
        <end position="161"/>
    </location>
</feature>
<sequence length="198" mass="20242">MTPRWHDTVRTATELAVLGFLLVLAALPVVTAPAVTVAGSAAVRHRLDHDRWPSPRACGDAFRRAFWPALAAAVVTVAVAGLIVADLRALGDGRVPGGVPLIAVTAAVAFALLGVGGLAVVTAANGGPVRRAVATAVRAARMRPSAPAACAGVILLAAGLAVLVHPVLVPVLAGYTLFALHVICRRRRHHGSLTSARP</sequence>
<keyword evidence="1" id="KW-1133">Transmembrane helix</keyword>
<evidence type="ECO:0008006" key="4">
    <source>
        <dbReference type="Google" id="ProtNLM"/>
    </source>
</evidence>
<evidence type="ECO:0000313" key="2">
    <source>
        <dbReference type="EMBL" id="GGK77460.1"/>
    </source>
</evidence>
<dbReference type="RefSeq" id="WP_189077720.1">
    <property type="nucleotide sequence ID" value="NZ_BMMX01000001.1"/>
</dbReference>
<dbReference type="Proteomes" id="UP000656042">
    <property type="component" value="Unassembled WGS sequence"/>
</dbReference>
<name>A0A8J3FM86_9ACTN</name>
<evidence type="ECO:0000256" key="1">
    <source>
        <dbReference type="SAM" id="Phobius"/>
    </source>
</evidence>
<gene>
    <name evidence="2" type="ORF">GCM10012284_09350</name>
</gene>
<reference evidence="2" key="2">
    <citation type="submission" date="2020-09" db="EMBL/GenBank/DDBJ databases">
        <authorList>
            <person name="Sun Q."/>
            <person name="Zhou Y."/>
        </authorList>
    </citation>
    <scope>NUCLEOTIDE SEQUENCE</scope>
    <source>
        <strain evidence="2">CGMCC 4.7299</strain>
    </source>
</reference>
<feature type="transmembrane region" description="Helical" evidence="1">
    <location>
        <begin position="65"/>
        <end position="85"/>
    </location>
</feature>
<organism evidence="2 3">
    <name type="scientific">Mangrovihabitans endophyticus</name>
    <dbReference type="NCBI Taxonomy" id="1751298"/>
    <lineage>
        <taxon>Bacteria</taxon>
        <taxon>Bacillati</taxon>
        <taxon>Actinomycetota</taxon>
        <taxon>Actinomycetes</taxon>
        <taxon>Micromonosporales</taxon>
        <taxon>Micromonosporaceae</taxon>
        <taxon>Mangrovihabitans</taxon>
    </lineage>
</organism>
<keyword evidence="1" id="KW-0472">Membrane</keyword>
<keyword evidence="3" id="KW-1185">Reference proteome</keyword>
<reference evidence="2" key="1">
    <citation type="journal article" date="2014" name="Int. J. Syst. Evol. Microbiol.">
        <title>Complete genome sequence of Corynebacterium casei LMG S-19264T (=DSM 44701T), isolated from a smear-ripened cheese.</title>
        <authorList>
            <consortium name="US DOE Joint Genome Institute (JGI-PGF)"/>
            <person name="Walter F."/>
            <person name="Albersmeier A."/>
            <person name="Kalinowski J."/>
            <person name="Ruckert C."/>
        </authorList>
    </citation>
    <scope>NUCLEOTIDE SEQUENCE</scope>
    <source>
        <strain evidence="2">CGMCC 4.7299</strain>
    </source>
</reference>
<protein>
    <recommendedName>
        <fullName evidence="4">Membrane protein YesL</fullName>
    </recommendedName>
</protein>